<evidence type="ECO:0000256" key="5">
    <source>
        <dbReference type="ARBA" id="ARBA00023136"/>
    </source>
</evidence>
<feature type="transmembrane region" description="Helical" evidence="6">
    <location>
        <begin position="275"/>
        <end position="298"/>
    </location>
</feature>
<keyword evidence="8" id="KW-1185">Reference proteome</keyword>
<dbReference type="InterPro" id="IPR050367">
    <property type="entry name" value="APC_superfamily"/>
</dbReference>
<feature type="transmembrane region" description="Helical" evidence="6">
    <location>
        <begin position="319"/>
        <end position="337"/>
    </location>
</feature>
<dbReference type="RefSeq" id="WP_184021710.1">
    <property type="nucleotide sequence ID" value="NZ_JACHFD010000030.1"/>
</dbReference>
<evidence type="ECO:0000256" key="1">
    <source>
        <dbReference type="ARBA" id="ARBA00004651"/>
    </source>
</evidence>
<feature type="transmembrane region" description="Helical" evidence="6">
    <location>
        <begin position="12"/>
        <end position="34"/>
    </location>
</feature>
<sequence length="438" mass="45577">MKSSPSSQDRGIGPVAAALIGIGGMVGGGIFAVLGTAVSLAGGGTPFAFLLAGVVAMLTCYAYVKLSCHFPEAGGTAVFLSEAFGANVFSGGLNLTLWLSYLVTIALYASAFASYGETFFSSKPSWLHHALISGGILLPMGINLLNASFVSRSESFIVVGKLLLLGVVIGGGLFHLDPSRLQTSEWKPMGSLIVGGMVIFVAYEGFELIANAANDVREPQKNLPRAYYGCVAFVIALYVLVAIVTVGAVPASVIADQQDYALAAAARPSLGQAGFILVSVSALLATFSAINATIYGNARLGYSLAIDGELPEELDHKAWNNPVMGVLVTAALSLLLANTIDLQAISILGSAGFLLIFAMVCGSAWKLASKIGARRWIAALGFLACIGALGALLFRTAHVDPKALAIFAGMLVIAFGFEWLYPQCSGRPLQNPRQDDAS</sequence>
<feature type="transmembrane region" description="Helical" evidence="6">
    <location>
        <begin position="343"/>
        <end position="365"/>
    </location>
</feature>
<evidence type="ECO:0000313" key="7">
    <source>
        <dbReference type="EMBL" id="MBB5353602.1"/>
    </source>
</evidence>
<feature type="transmembrane region" description="Helical" evidence="6">
    <location>
        <begin position="377"/>
        <end position="397"/>
    </location>
</feature>
<evidence type="ECO:0000256" key="6">
    <source>
        <dbReference type="SAM" id="Phobius"/>
    </source>
</evidence>
<feature type="transmembrane region" description="Helical" evidence="6">
    <location>
        <begin position="188"/>
        <end position="206"/>
    </location>
</feature>
<comment type="caution">
    <text evidence="7">The sequence shown here is derived from an EMBL/GenBank/DDBJ whole genome shotgun (WGS) entry which is preliminary data.</text>
</comment>
<dbReference type="PANTHER" id="PTHR42770:SF11">
    <property type="entry name" value="INNER MEMBRANE TRANSPORT PROTEIN YBAT"/>
    <property type="match status" value="1"/>
</dbReference>
<name>A0A840V6K6_9BACT</name>
<dbReference type="PANTHER" id="PTHR42770">
    <property type="entry name" value="AMINO ACID TRANSPORTER-RELATED"/>
    <property type="match status" value="1"/>
</dbReference>
<dbReference type="AlphaFoldDB" id="A0A840V6K6"/>
<evidence type="ECO:0000256" key="2">
    <source>
        <dbReference type="ARBA" id="ARBA00022475"/>
    </source>
</evidence>
<proteinExistence type="predicted"/>
<dbReference type="GO" id="GO:0005886">
    <property type="term" value="C:plasma membrane"/>
    <property type="evidence" value="ECO:0007669"/>
    <property type="project" value="UniProtKB-SubCell"/>
</dbReference>
<dbReference type="InterPro" id="IPR002293">
    <property type="entry name" value="AA/rel_permease1"/>
</dbReference>
<keyword evidence="3 6" id="KW-0812">Transmembrane</keyword>
<feature type="transmembrane region" description="Helical" evidence="6">
    <location>
        <begin position="403"/>
        <end position="421"/>
    </location>
</feature>
<dbReference type="Gene3D" id="1.20.1740.10">
    <property type="entry name" value="Amino acid/polyamine transporter I"/>
    <property type="match status" value="1"/>
</dbReference>
<dbReference type="GO" id="GO:0022857">
    <property type="term" value="F:transmembrane transporter activity"/>
    <property type="evidence" value="ECO:0007669"/>
    <property type="project" value="InterPro"/>
</dbReference>
<reference evidence="7 8" key="1">
    <citation type="submission" date="2020-08" db="EMBL/GenBank/DDBJ databases">
        <title>Genomic Encyclopedia of Type Strains, Phase IV (KMG-IV): sequencing the most valuable type-strain genomes for metagenomic binning, comparative biology and taxonomic classification.</title>
        <authorList>
            <person name="Goeker M."/>
        </authorList>
    </citation>
    <scope>NUCLEOTIDE SEQUENCE [LARGE SCALE GENOMIC DNA]</scope>
    <source>
        <strain evidence="7 8">YC6886</strain>
    </source>
</reference>
<feature type="transmembrane region" description="Helical" evidence="6">
    <location>
        <begin position="126"/>
        <end position="145"/>
    </location>
</feature>
<evidence type="ECO:0008006" key="9">
    <source>
        <dbReference type="Google" id="ProtNLM"/>
    </source>
</evidence>
<keyword evidence="5 6" id="KW-0472">Membrane</keyword>
<feature type="transmembrane region" description="Helical" evidence="6">
    <location>
        <begin position="157"/>
        <end position="176"/>
    </location>
</feature>
<protein>
    <recommendedName>
        <fullName evidence="9">Amino acid transporter</fullName>
    </recommendedName>
</protein>
<feature type="transmembrane region" description="Helical" evidence="6">
    <location>
        <begin position="226"/>
        <end position="255"/>
    </location>
</feature>
<dbReference type="EMBL" id="JACHFD010000030">
    <property type="protein sequence ID" value="MBB5353602.1"/>
    <property type="molecule type" value="Genomic_DNA"/>
</dbReference>
<feature type="transmembrane region" description="Helical" evidence="6">
    <location>
        <begin position="95"/>
        <end position="114"/>
    </location>
</feature>
<evidence type="ECO:0000256" key="3">
    <source>
        <dbReference type="ARBA" id="ARBA00022692"/>
    </source>
</evidence>
<comment type="subcellular location">
    <subcellularLocation>
        <location evidence="1">Cell membrane</location>
        <topology evidence="1">Multi-pass membrane protein</topology>
    </subcellularLocation>
</comment>
<dbReference type="Proteomes" id="UP000557717">
    <property type="component" value="Unassembled WGS sequence"/>
</dbReference>
<organism evidence="7 8">
    <name type="scientific">Haloferula luteola</name>
    <dbReference type="NCBI Taxonomy" id="595692"/>
    <lineage>
        <taxon>Bacteria</taxon>
        <taxon>Pseudomonadati</taxon>
        <taxon>Verrucomicrobiota</taxon>
        <taxon>Verrucomicrobiia</taxon>
        <taxon>Verrucomicrobiales</taxon>
        <taxon>Verrucomicrobiaceae</taxon>
        <taxon>Haloferula</taxon>
    </lineage>
</organism>
<keyword evidence="2" id="KW-1003">Cell membrane</keyword>
<evidence type="ECO:0000256" key="4">
    <source>
        <dbReference type="ARBA" id="ARBA00022989"/>
    </source>
</evidence>
<keyword evidence="4 6" id="KW-1133">Transmembrane helix</keyword>
<gene>
    <name evidence="7" type="ORF">HNR46_003863</name>
</gene>
<dbReference type="PIRSF" id="PIRSF006060">
    <property type="entry name" value="AA_transporter"/>
    <property type="match status" value="1"/>
</dbReference>
<dbReference type="Pfam" id="PF13520">
    <property type="entry name" value="AA_permease_2"/>
    <property type="match status" value="1"/>
</dbReference>
<accession>A0A840V6K6</accession>
<evidence type="ECO:0000313" key="8">
    <source>
        <dbReference type="Proteomes" id="UP000557717"/>
    </source>
</evidence>
<feature type="transmembrane region" description="Helical" evidence="6">
    <location>
        <begin position="46"/>
        <end position="64"/>
    </location>
</feature>